<dbReference type="EMBL" id="QURL01000005">
    <property type="protein sequence ID" value="RFC62798.1"/>
    <property type="molecule type" value="Genomic_DNA"/>
</dbReference>
<dbReference type="PANTHER" id="PTHR35519">
    <property type="entry name" value="MEMBRANE PROTEINS"/>
    <property type="match status" value="1"/>
</dbReference>
<dbReference type="PANTHER" id="PTHR35519:SF2">
    <property type="entry name" value="PH DOMAIN PROTEIN"/>
    <property type="match status" value="1"/>
</dbReference>
<dbReference type="InterPro" id="IPR025187">
    <property type="entry name" value="DUF4112"/>
</dbReference>
<dbReference type="Pfam" id="PF13430">
    <property type="entry name" value="DUF4112"/>
    <property type="match status" value="1"/>
</dbReference>
<name>A0A371X0N0_9HYPH</name>
<gene>
    <name evidence="1" type="ORF">DYI37_12565</name>
</gene>
<accession>A0A371X0N0</accession>
<dbReference type="AlphaFoldDB" id="A0A371X0N0"/>
<comment type="caution">
    <text evidence="1">The sequence shown here is derived from an EMBL/GenBank/DDBJ whole genome shotgun (WGS) entry which is preliminary data.</text>
</comment>
<protein>
    <submittedName>
        <fullName evidence="1">DUF4112 domain-containing protein</fullName>
    </submittedName>
</protein>
<proteinExistence type="predicted"/>
<evidence type="ECO:0000313" key="1">
    <source>
        <dbReference type="EMBL" id="RFC62798.1"/>
    </source>
</evidence>
<evidence type="ECO:0000313" key="2">
    <source>
        <dbReference type="Proteomes" id="UP000264310"/>
    </source>
</evidence>
<organism evidence="1 2">
    <name type="scientific">Fulvimarina endophytica</name>
    <dbReference type="NCBI Taxonomy" id="2293836"/>
    <lineage>
        <taxon>Bacteria</taxon>
        <taxon>Pseudomonadati</taxon>
        <taxon>Pseudomonadota</taxon>
        <taxon>Alphaproteobacteria</taxon>
        <taxon>Hyphomicrobiales</taxon>
        <taxon>Aurantimonadaceae</taxon>
        <taxon>Fulvimarina</taxon>
    </lineage>
</organism>
<reference evidence="1 2" key="1">
    <citation type="submission" date="2018-08" db="EMBL/GenBank/DDBJ databases">
        <title>Fulvimarina sp. 85, whole genome shotgun sequence.</title>
        <authorList>
            <person name="Tuo L."/>
        </authorList>
    </citation>
    <scope>NUCLEOTIDE SEQUENCE [LARGE SCALE GENOMIC DNA]</scope>
    <source>
        <strain evidence="1 2">85</strain>
    </source>
</reference>
<keyword evidence="2" id="KW-1185">Reference proteome</keyword>
<sequence>MPEATRRLTPDQLRRLKRVAKIARFMDTALRIPGTGIRFGGDAIVGLLPVIGDSGAAVVQLWAVNEARRLGMPKDKLARMVGNVGVDTVVGSIPILGSVFDVYFKASRRNLQIILEHFGEEHLVDVIDDDEMDISRMKDITPGRKDRR</sequence>
<dbReference type="Proteomes" id="UP000264310">
    <property type="component" value="Unassembled WGS sequence"/>
</dbReference>
<dbReference type="OrthoDB" id="513552at2"/>
<dbReference type="RefSeq" id="WP_116683613.1">
    <property type="nucleotide sequence ID" value="NZ_QURL01000005.1"/>
</dbReference>